<dbReference type="PANTHER" id="PTHR42865:SF7">
    <property type="entry name" value="PROTON_GLUTAMATE-ASPARTATE SYMPORTER"/>
    <property type="match status" value="1"/>
</dbReference>
<dbReference type="PRINTS" id="PR00173">
    <property type="entry name" value="EDTRNSPORT"/>
</dbReference>
<keyword evidence="4 7" id="KW-0812">Transmembrane</keyword>
<feature type="transmembrane region" description="Helical" evidence="7">
    <location>
        <begin position="292"/>
        <end position="318"/>
    </location>
</feature>
<dbReference type="Proteomes" id="UP001146120">
    <property type="component" value="Unassembled WGS sequence"/>
</dbReference>
<name>A0AAV2Z542_9STRA</name>
<feature type="transmembrane region" description="Helical" evidence="7">
    <location>
        <begin position="364"/>
        <end position="393"/>
    </location>
</feature>
<keyword evidence="3" id="KW-1003">Cell membrane</keyword>
<organism evidence="8 9">
    <name type="scientific">Lagenidium giganteum</name>
    <dbReference type="NCBI Taxonomy" id="4803"/>
    <lineage>
        <taxon>Eukaryota</taxon>
        <taxon>Sar</taxon>
        <taxon>Stramenopiles</taxon>
        <taxon>Oomycota</taxon>
        <taxon>Peronosporomycetes</taxon>
        <taxon>Pythiales</taxon>
        <taxon>Pythiaceae</taxon>
    </lineage>
</organism>
<evidence type="ECO:0000256" key="2">
    <source>
        <dbReference type="ARBA" id="ARBA00022448"/>
    </source>
</evidence>
<feature type="transmembrane region" description="Helical" evidence="7">
    <location>
        <begin position="198"/>
        <end position="221"/>
    </location>
</feature>
<proteinExistence type="inferred from homology"/>
<dbReference type="EMBL" id="DAKRPA010000041">
    <property type="protein sequence ID" value="DBA01792.1"/>
    <property type="molecule type" value="Genomic_DNA"/>
</dbReference>
<feature type="transmembrane region" description="Helical" evidence="7">
    <location>
        <begin position="104"/>
        <end position="126"/>
    </location>
</feature>
<reference evidence="8" key="1">
    <citation type="submission" date="2022-11" db="EMBL/GenBank/DDBJ databases">
        <authorList>
            <person name="Morgan W.R."/>
            <person name="Tartar A."/>
        </authorList>
    </citation>
    <scope>NUCLEOTIDE SEQUENCE</scope>
    <source>
        <strain evidence="8">ARSEF 373</strain>
    </source>
</reference>
<evidence type="ECO:0000256" key="6">
    <source>
        <dbReference type="ARBA" id="ARBA00023136"/>
    </source>
</evidence>
<keyword evidence="9" id="KW-1185">Reference proteome</keyword>
<dbReference type="SUPFAM" id="SSF118215">
    <property type="entry name" value="Proton glutamate symport protein"/>
    <property type="match status" value="1"/>
</dbReference>
<evidence type="ECO:0000313" key="9">
    <source>
        <dbReference type="Proteomes" id="UP001146120"/>
    </source>
</evidence>
<evidence type="ECO:0000256" key="1">
    <source>
        <dbReference type="ARBA" id="ARBA00004651"/>
    </source>
</evidence>
<feature type="transmembrane region" description="Helical" evidence="7">
    <location>
        <begin position="400"/>
        <end position="424"/>
    </location>
</feature>
<dbReference type="Gene3D" id="1.10.3860.10">
    <property type="entry name" value="Sodium:dicarboxylate symporter"/>
    <property type="match status" value="1"/>
</dbReference>
<evidence type="ECO:0000313" key="8">
    <source>
        <dbReference type="EMBL" id="DBA01792.1"/>
    </source>
</evidence>
<dbReference type="Pfam" id="PF00375">
    <property type="entry name" value="SDF"/>
    <property type="match status" value="2"/>
</dbReference>
<evidence type="ECO:0000256" key="5">
    <source>
        <dbReference type="ARBA" id="ARBA00022989"/>
    </source>
</evidence>
<evidence type="ECO:0000256" key="3">
    <source>
        <dbReference type="ARBA" id="ARBA00022475"/>
    </source>
</evidence>
<keyword evidence="6 7" id="KW-0472">Membrane</keyword>
<evidence type="ECO:0000256" key="4">
    <source>
        <dbReference type="ARBA" id="ARBA00022692"/>
    </source>
</evidence>
<sequence>MRFGTDDLEDAAMYPDEESKSWFARFLGSSNTKIVLGVVVGVGTGFIMTHNQVAADVNELVGLPGKIFLRVLRLLVVPMVFASLTTGIGNLVQLGKASTIGVRTAIWFVTMSTICATMSLVVALALRSLQPQKHFEPDAPHTIALNVICANGNFIELVNGTKVTCAANAASASNTFELLADQITNIIFSLVPNNIVDAFQQGMVMAVITFSLGFGASVVASTETDSQLLMVLAQLNKVFFFIISHVIDWSPIGVFSLVASSFMPPNANVDSGAGSADNTSSDRDRYVMNAQFVGAVVLCNLICVLILQLVIYPTLLFVTTRRRPFRYMKHMVPCATFAFGCASSLATLPLTIRCVESTREISRTLLQFVITVGSTVHMNGTAMLFPNAIVFLASTAPREIYIGGVEMVIIVVVSALSSIGVAPIPNAGLFMVFSVWTSAFPNDDFPTTFSYLVAIYWYIDRMNTLCNVLGDTYVARIVAEQIDETFEGNDVES</sequence>
<keyword evidence="5 7" id="KW-1133">Transmembrane helix</keyword>
<accession>A0AAV2Z542</accession>
<dbReference type="PANTHER" id="PTHR42865">
    <property type="entry name" value="PROTON/GLUTAMATE-ASPARTATE SYMPORTER"/>
    <property type="match status" value="1"/>
</dbReference>
<keyword evidence="2 7" id="KW-0813">Transport</keyword>
<protein>
    <recommendedName>
        <fullName evidence="7">Amino acid transporter</fullName>
    </recommendedName>
</protein>
<evidence type="ECO:0000256" key="7">
    <source>
        <dbReference type="RuleBase" id="RU361216"/>
    </source>
</evidence>
<dbReference type="InterPro" id="IPR036458">
    <property type="entry name" value="Na:dicarbo_symporter_sf"/>
</dbReference>
<gene>
    <name evidence="8" type="ORF">N0F65_002908</name>
</gene>
<comment type="caution">
    <text evidence="8">The sequence shown here is derived from an EMBL/GenBank/DDBJ whole genome shotgun (WGS) entry which is preliminary data.</text>
</comment>
<feature type="transmembrane region" description="Helical" evidence="7">
    <location>
        <begin position="330"/>
        <end position="352"/>
    </location>
</feature>
<dbReference type="GO" id="GO:0015293">
    <property type="term" value="F:symporter activity"/>
    <property type="evidence" value="ECO:0007669"/>
    <property type="project" value="UniProtKB-UniRule"/>
</dbReference>
<feature type="transmembrane region" description="Helical" evidence="7">
    <location>
        <begin position="67"/>
        <end position="92"/>
    </location>
</feature>
<dbReference type="AlphaFoldDB" id="A0AAV2Z542"/>
<dbReference type="GO" id="GO:0005886">
    <property type="term" value="C:plasma membrane"/>
    <property type="evidence" value="ECO:0007669"/>
    <property type="project" value="UniProtKB-SubCell"/>
</dbReference>
<reference evidence="8" key="2">
    <citation type="journal article" date="2023" name="Microbiol Resour">
        <title>Decontamination and Annotation of the Draft Genome Sequence of the Oomycete Lagenidium giganteum ARSEF 373.</title>
        <authorList>
            <person name="Morgan W.R."/>
            <person name="Tartar A."/>
        </authorList>
    </citation>
    <scope>NUCLEOTIDE SEQUENCE</scope>
    <source>
        <strain evidence="8">ARSEF 373</strain>
    </source>
</reference>
<keyword evidence="7" id="KW-0769">Symport</keyword>
<dbReference type="InterPro" id="IPR001991">
    <property type="entry name" value="Na-dicarboxylate_symporter"/>
</dbReference>
<comment type="subcellular location">
    <subcellularLocation>
        <location evidence="1">Cell membrane</location>
        <topology evidence="1">Multi-pass membrane protein</topology>
    </subcellularLocation>
    <subcellularLocation>
        <location evidence="7">Membrane</location>
        <topology evidence="7">Multi-pass membrane protein</topology>
    </subcellularLocation>
</comment>
<comment type="similarity">
    <text evidence="7">Belongs to the dicarboxylate/amino acid:cation symporter (DAACS) (TC 2.A.23) family.</text>
</comment>
<feature type="transmembrane region" description="Helical" evidence="7">
    <location>
        <begin position="34"/>
        <end position="55"/>
    </location>
</feature>